<feature type="region of interest" description="Disordered" evidence="1">
    <location>
        <begin position="419"/>
        <end position="454"/>
    </location>
</feature>
<feature type="region of interest" description="Disordered" evidence="1">
    <location>
        <begin position="222"/>
        <end position="245"/>
    </location>
</feature>
<reference evidence="4" key="1">
    <citation type="submission" date="2011-03" db="EMBL/GenBank/DDBJ databases">
        <title>The genome sequence of Vavraia culicis strain floridensis.</title>
        <authorList>
            <consortium name="The Broad Institute Genome Sequencing Platform"/>
            <person name="Cuomo C."/>
            <person name="Becnel J."/>
            <person name="Sanscrainte N."/>
            <person name="Young S.K."/>
            <person name="Zeng Q."/>
            <person name="Gargeya S."/>
            <person name="Fitzgerald M."/>
            <person name="Haas B."/>
            <person name="Abouelleil A."/>
            <person name="Alvarado L."/>
            <person name="Arachchi H.M."/>
            <person name="Berlin A."/>
            <person name="Chapman S.B."/>
            <person name="Gearin G."/>
            <person name="Goldberg J."/>
            <person name="Griggs A."/>
            <person name="Gujja S."/>
            <person name="Hansen M."/>
            <person name="Heiman D."/>
            <person name="Howarth C."/>
            <person name="Larimer J."/>
            <person name="Lui A."/>
            <person name="MacDonald P.J.P."/>
            <person name="McCowen C."/>
            <person name="Montmayeur A."/>
            <person name="Murphy C."/>
            <person name="Neiman D."/>
            <person name="Pearson M."/>
            <person name="Priest M."/>
            <person name="Roberts A."/>
            <person name="Saif S."/>
            <person name="Shea T."/>
            <person name="Sisk P."/>
            <person name="Stolte C."/>
            <person name="Sykes S."/>
            <person name="Wortman J."/>
            <person name="Nusbaum C."/>
            <person name="Birren B."/>
        </authorList>
    </citation>
    <scope>NUCLEOTIDE SEQUENCE [LARGE SCALE GENOMIC DNA]</scope>
    <source>
        <strain evidence="4">floridensis</strain>
    </source>
</reference>
<name>L2GT16_VAVCU</name>
<evidence type="ECO:0000256" key="2">
    <source>
        <dbReference type="SAM" id="Phobius"/>
    </source>
</evidence>
<organism evidence="3 4">
    <name type="scientific">Vavraia culicis (isolate floridensis)</name>
    <name type="common">Microsporidian parasite</name>
    <dbReference type="NCBI Taxonomy" id="948595"/>
    <lineage>
        <taxon>Eukaryota</taxon>
        <taxon>Fungi</taxon>
        <taxon>Fungi incertae sedis</taxon>
        <taxon>Microsporidia</taxon>
        <taxon>Pleistophoridae</taxon>
        <taxon>Vavraia</taxon>
    </lineage>
</organism>
<keyword evidence="4" id="KW-1185">Reference proteome</keyword>
<dbReference type="GeneID" id="19879868"/>
<dbReference type="InParanoid" id="L2GT16"/>
<dbReference type="AlphaFoldDB" id="L2GT16"/>
<feature type="region of interest" description="Disordered" evidence="1">
    <location>
        <begin position="309"/>
        <end position="337"/>
    </location>
</feature>
<accession>L2GT16</accession>
<protein>
    <submittedName>
        <fullName evidence="3">Uncharacterized protein</fullName>
    </submittedName>
</protein>
<keyword evidence="2" id="KW-0472">Membrane</keyword>
<evidence type="ECO:0000256" key="1">
    <source>
        <dbReference type="SAM" id="MobiDB-lite"/>
    </source>
</evidence>
<dbReference type="Proteomes" id="UP000011081">
    <property type="component" value="Unassembled WGS sequence"/>
</dbReference>
<evidence type="ECO:0000313" key="3">
    <source>
        <dbReference type="EMBL" id="ELA46507.1"/>
    </source>
</evidence>
<dbReference type="VEuPathDB" id="MicrosporidiaDB:VCUG_01999"/>
<proteinExistence type="predicted"/>
<feature type="compositionally biased region" description="Polar residues" evidence="1">
    <location>
        <begin position="376"/>
        <end position="385"/>
    </location>
</feature>
<sequence length="454" mass="52049">MENENTLFMDNNSAQIGRHLLSYEADENIAIAVSTERHSEFKYHYVRMVKGLKNFYNLVNDHGIYHSEVWKSTLEENKVLVIVLIIVVILLIILIVIAHKIDKPYFIYDDTIYYATGNNIRSRPVDDGIRNRVALIGHINSYELNPDELTQECMRTRSGRKALEYTPSCKRVMENFDEPCYEEMMLKIRNRSDYKAEIFEKILVLNDKEHLIRPFDLPSNFEQNQSDGSYYDDRAKSSSGLTNMRHTENNMSHAISTSIYPRSIYEAGTTPSTSLASYSTSNVKSHDRRNKQWRGNEVESIPMRTMKISMPGPANNDDDDTSTFTSVSQQGNRGMSHLRSKLSKHFSSHWLPVTNNEHSSQRPMNGCPSNRGRDSPITNTSSNLAGHSRQGLAKSLHTQQPFLKQTKDNLMMKFLGTLPDKPIRVPENNDEESSIFTNSSNSNRKNPKSQRSYC</sequence>
<feature type="region of interest" description="Disordered" evidence="1">
    <location>
        <begin position="352"/>
        <end position="392"/>
    </location>
</feature>
<dbReference type="EMBL" id="GL877442">
    <property type="protein sequence ID" value="ELA46507.1"/>
    <property type="molecule type" value="Genomic_DNA"/>
</dbReference>
<keyword evidence="2" id="KW-1133">Transmembrane helix</keyword>
<feature type="compositionally biased region" description="Low complexity" evidence="1">
    <location>
        <begin position="438"/>
        <end position="454"/>
    </location>
</feature>
<feature type="compositionally biased region" description="Polar residues" evidence="1">
    <location>
        <begin position="353"/>
        <end position="363"/>
    </location>
</feature>
<gene>
    <name evidence="3" type="ORF">VCUG_01999</name>
</gene>
<feature type="transmembrane region" description="Helical" evidence="2">
    <location>
        <begin position="79"/>
        <end position="98"/>
    </location>
</feature>
<evidence type="ECO:0000313" key="4">
    <source>
        <dbReference type="Proteomes" id="UP000011081"/>
    </source>
</evidence>
<dbReference type="RefSeq" id="XP_008075013.1">
    <property type="nucleotide sequence ID" value="XM_008076822.1"/>
</dbReference>
<keyword evidence="2" id="KW-0812">Transmembrane</keyword>
<dbReference type="HOGENOM" id="CLU_602969_0_0_1"/>